<reference evidence="8" key="2">
    <citation type="submission" date="2023-06" db="EMBL/GenBank/DDBJ databases">
        <authorList>
            <person name="Ma L."/>
            <person name="Liu K.-W."/>
            <person name="Li Z."/>
            <person name="Hsiao Y.-Y."/>
            <person name="Qi Y."/>
            <person name="Fu T."/>
            <person name="Tang G."/>
            <person name="Zhang D."/>
            <person name="Sun W.-H."/>
            <person name="Liu D.-K."/>
            <person name="Li Y."/>
            <person name="Chen G.-Z."/>
            <person name="Liu X.-D."/>
            <person name="Liao X.-Y."/>
            <person name="Jiang Y.-T."/>
            <person name="Yu X."/>
            <person name="Hao Y."/>
            <person name="Huang J."/>
            <person name="Zhao X.-W."/>
            <person name="Ke S."/>
            <person name="Chen Y.-Y."/>
            <person name="Wu W.-L."/>
            <person name="Hsu J.-L."/>
            <person name="Lin Y.-F."/>
            <person name="Huang M.-D."/>
            <person name="Li C.-Y."/>
            <person name="Huang L."/>
            <person name="Wang Z.-W."/>
            <person name="Zhao X."/>
            <person name="Zhong W.-Y."/>
            <person name="Peng D.-H."/>
            <person name="Ahmad S."/>
            <person name="Lan S."/>
            <person name="Zhang J.-S."/>
            <person name="Tsai W.-C."/>
            <person name="Van De Peer Y."/>
            <person name="Liu Z.-J."/>
        </authorList>
    </citation>
    <scope>NUCLEOTIDE SEQUENCE</scope>
    <source>
        <strain evidence="8">CP</strain>
        <tissue evidence="8">Leaves</tissue>
    </source>
</reference>
<reference evidence="8" key="1">
    <citation type="journal article" date="2023" name="Nat. Commun.">
        <title>Diploid and tetraploid genomes of Acorus and the evolution of monocots.</title>
        <authorList>
            <person name="Ma L."/>
            <person name="Liu K.W."/>
            <person name="Li Z."/>
            <person name="Hsiao Y.Y."/>
            <person name="Qi Y."/>
            <person name="Fu T."/>
            <person name="Tang G.D."/>
            <person name="Zhang D."/>
            <person name="Sun W.H."/>
            <person name="Liu D.K."/>
            <person name="Li Y."/>
            <person name="Chen G.Z."/>
            <person name="Liu X.D."/>
            <person name="Liao X.Y."/>
            <person name="Jiang Y.T."/>
            <person name="Yu X."/>
            <person name="Hao Y."/>
            <person name="Huang J."/>
            <person name="Zhao X.W."/>
            <person name="Ke S."/>
            <person name="Chen Y.Y."/>
            <person name="Wu W.L."/>
            <person name="Hsu J.L."/>
            <person name="Lin Y.F."/>
            <person name="Huang M.D."/>
            <person name="Li C.Y."/>
            <person name="Huang L."/>
            <person name="Wang Z.W."/>
            <person name="Zhao X."/>
            <person name="Zhong W.Y."/>
            <person name="Peng D.H."/>
            <person name="Ahmad S."/>
            <person name="Lan S."/>
            <person name="Zhang J.S."/>
            <person name="Tsai W.C."/>
            <person name="Van de Peer Y."/>
            <person name="Liu Z.J."/>
        </authorList>
    </citation>
    <scope>NUCLEOTIDE SEQUENCE</scope>
    <source>
        <strain evidence="8">CP</strain>
    </source>
</reference>
<evidence type="ECO:0000256" key="6">
    <source>
        <dbReference type="SAM" id="Coils"/>
    </source>
</evidence>
<feature type="domain" description="U-box" evidence="7">
    <location>
        <begin position="209"/>
        <end position="283"/>
    </location>
</feature>
<comment type="caution">
    <text evidence="8">The sequence shown here is derived from an EMBL/GenBank/DDBJ whole genome shotgun (WGS) entry which is preliminary data.</text>
</comment>
<feature type="repeat" description="ARM" evidence="5">
    <location>
        <begin position="407"/>
        <end position="439"/>
    </location>
</feature>
<dbReference type="SMART" id="SM00504">
    <property type="entry name" value="Ubox"/>
    <property type="match status" value="1"/>
</dbReference>
<evidence type="ECO:0000256" key="2">
    <source>
        <dbReference type="ARBA" id="ARBA00004906"/>
    </source>
</evidence>
<dbReference type="GO" id="GO:0016567">
    <property type="term" value="P:protein ubiquitination"/>
    <property type="evidence" value="ECO:0007669"/>
    <property type="project" value="InterPro"/>
</dbReference>
<dbReference type="Proteomes" id="UP001180020">
    <property type="component" value="Unassembled WGS sequence"/>
</dbReference>
<dbReference type="InterPro" id="IPR000225">
    <property type="entry name" value="Armadillo"/>
</dbReference>
<dbReference type="SUPFAM" id="SSF48371">
    <property type="entry name" value="ARM repeat"/>
    <property type="match status" value="1"/>
</dbReference>
<keyword evidence="4" id="KW-0808">Transferase</keyword>
<dbReference type="PANTHER" id="PTHR45958">
    <property type="entry name" value="RING-TYPE E3 UBIQUITIN TRANSFERASE"/>
    <property type="match status" value="1"/>
</dbReference>
<dbReference type="InterPro" id="IPR003613">
    <property type="entry name" value="Ubox_domain"/>
</dbReference>
<evidence type="ECO:0000256" key="4">
    <source>
        <dbReference type="ARBA" id="ARBA00022679"/>
    </source>
</evidence>
<dbReference type="InterPro" id="IPR016024">
    <property type="entry name" value="ARM-type_fold"/>
</dbReference>
<feature type="coiled-coil region" evidence="6">
    <location>
        <begin position="156"/>
        <end position="190"/>
    </location>
</feature>
<evidence type="ECO:0000256" key="3">
    <source>
        <dbReference type="ARBA" id="ARBA00012483"/>
    </source>
</evidence>
<keyword evidence="9" id="KW-1185">Reference proteome</keyword>
<sequence>MDVAVAVAEEAITAATFAAKDLLFHEDGLDELSRYVSRTDAMVGQLRARGLANAETLRGLASRVEKAKQVVEAREFRSALKAAEGIAEAVSILRATGLDAALDIKSRADRLVADFEAFELRCAASSEAVVEGIVRLTARDDYMIGLIEKISKAVGADARKEEIVSLKREMEELEERKRQAEVLFQTQLVELMSAPHSPANASPGASARCAIASFTCPLSAEVMEDPVAIMCGHSFERKAIKNHFDSGNKTCPTCDAELPNLELIPNISLRSSLEEWKQRRLDSKFRNALSVLVSGDPEMINKALDDMCEFCEVSHYGASLVEHGLVPKLVALLLRMGDVNAKAALKCLCSLAHGCHDNSKVVIAKSGAIRCMVKRFCRGETDAEAVLILVKLSENEEILEQIGNTKNCIPSLVSLLKNPNPDVSHNARRVLERLSSNTQFVIKMAEAGHFQPFLDRFHDAPSETSAASMAIALAEMQLTDSGAKHFEDERFIAHLVRTLRISACLHCLKRLSCSHPGIARAVMADANAVPTLLVLVSKQDAVDTLVALVKASQPSDPGFGVLQSEENIHTFLWCDTATPVLLAIARKSEHARQLMWSDQIAMVRLVSSLKARREALQLIGCIAEGNPVPLPPSPDKESIIETLALTFTNSKDAEERSAAAGIIGGLGTDDAVIDEVLRGSEPFMKAIAEVIRPATSGSSLLENALKVLVRYTETSMPELQMQLHKHQLHQPLVRVLSEGTALAKQRTALVLARLSQSTQLAVSESTMVPRMKGRLHLVLPTRIFPSVLWCYSGGGAQCAVHGTACTPRHAFCLVKADAVRPLVRALTETETESGAVEAALCALETLMDGADAQRARAAAEEIADCGGARAVVEVMEKGTAAAKDKAMDLFQKLYEHSENKEVRSPRARNVIISLLRERSLKKKAVLLLRQMEVISQQSSYF</sequence>
<name>A0AAV9CZF1_ACOCL</name>
<proteinExistence type="predicted"/>
<dbReference type="SMART" id="SM00185">
    <property type="entry name" value="ARM"/>
    <property type="match status" value="3"/>
</dbReference>
<dbReference type="PROSITE" id="PS50176">
    <property type="entry name" value="ARM_REPEAT"/>
    <property type="match status" value="1"/>
</dbReference>
<keyword evidence="6" id="KW-0175">Coiled coil</keyword>
<comment type="pathway">
    <text evidence="2">Protein modification; protein ubiquitination.</text>
</comment>
<dbReference type="EC" id="2.3.2.27" evidence="3"/>
<dbReference type="InterPro" id="IPR052608">
    <property type="entry name" value="U-box_domain_protein"/>
</dbReference>
<dbReference type="SUPFAM" id="SSF57850">
    <property type="entry name" value="RING/U-box"/>
    <property type="match status" value="1"/>
</dbReference>
<dbReference type="AlphaFoldDB" id="A0AAV9CZF1"/>
<evidence type="ECO:0000313" key="9">
    <source>
        <dbReference type="Proteomes" id="UP001180020"/>
    </source>
</evidence>
<protein>
    <recommendedName>
        <fullName evidence="3">RING-type E3 ubiquitin transferase</fullName>
        <ecNumber evidence="3">2.3.2.27</ecNumber>
    </recommendedName>
</protein>
<dbReference type="InterPro" id="IPR013083">
    <property type="entry name" value="Znf_RING/FYVE/PHD"/>
</dbReference>
<dbReference type="GO" id="GO:0061630">
    <property type="term" value="F:ubiquitin protein ligase activity"/>
    <property type="evidence" value="ECO:0007669"/>
    <property type="project" value="UniProtKB-EC"/>
</dbReference>
<dbReference type="Gene3D" id="3.30.40.10">
    <property type="entry name" value="Zinc/RING finger domain, C3HC4 (zinc finger)"/>
    <property type="match status" value="1"/>
</dbReference>
<accession>A0AAV9CZF1</accession>
<gene>
    <name evidence="8" type="primary">PUB44</name>
    <name evidence="8" type="ORF">QJS10_CPA16g00779</name>
</gene>
<dbReference type="PROSITE" id="PS51698">
    <property type="entry name" value="U_BOX"/>
    <property type="match status" value="1"/>
</dbReference>
<dbReference type="EMBL" id="JAUJYO010000016">
    <property type="protein sequence ID" value="KAK1293869.1"/>
    <property type="molecule type" value="Genomic_DNA"/>
</dbReference>
<organism evidence="8 9">
    <name type="scientific">Acorus calamus</name>
    <name type="common">Sweet flag</name>
    <dbReference type="NCBI Taxonomy" id="4465"/>
    <lineage>
        <taxon>Eukaryota</taxon>
        <taxon>Viridiplantae</taxon>
        <taxon>Streptophyta</taxon>
        <taxon>Embryophyta</taxon>
        <taxon>Tracheophyta</taxon>
        <taxon>Spermatophyta</taxon>
        <taxon>Magnoliopsida</taxon>
        <taxon>Liliopsida</taxon>
        <taxon>Acoraceae</taxon>
        <taxon>Acorus</taxon>
    </lineage>
</organism>
<dbReference type="Pfam" id="PF04564">
    <property type="entry name" value="U-box"/>
    <property type="match status" value="1"/>
</dbReference>
<evidence type="ECO:0000313" key="8">
    <source>
        <dbReference type="EMBL" id="KAK1293869.1"/>
    </source>
</evidence>
<dbReference type="InterPro" id="IPR011989">
    <property type="entry name" value="ARM-like"/>
</dbReference>
<dbReference type="Gene3D" id="1.25.10.10">
    <property type="entry name" value="Leucine-rich Repeat Variant"/>
    <property type="match status" value="3"/>
</dbReference>
<evidence type="ECO:0000259" key="7">
    <source>
        <dbReference type="PROSITE" id="PS51698"/>
    </source>
</evidence>
<evidence type="ECO:0000256" key="1">
    <source>
        <dbReference type="ARBA" id="ARBA00000900"/>
    </source>
</evidence>
<comment type="catalytic activity">
    <reaction evidence="1">
        <text>S-ubiquitinyl-[E2 ubiquitin-conjugating enzyme]-L-cysteine + [acceptor protein]-L-lysine = [E2 ubiquitin-conjugating enzyme]-L-cysteine + N(6)-ubiquitinyl-[acceptor protein]-L-lysine.</text>
        <dbReference type="EC" id="2.3.2.27"/>
    </reaction>
</comment>
<dbReference type="PANTHER" id="PTHR45958:SF11">
    <property type="entry name" value="RING-TYPE E3 UBIQUITIN TRANSFERASE"/>
    <property type="match status" value="1"/>
</dbReference>
<evidence type="ECO:0000256" key="5">
    <source>
        <dbReference type="PROSITE-ProRule" id="PRU00259"/>
    </source>
</evidence>